<keyword evidence="1" id="KW-0812">Transmembrane</keyword>
<keyword evidence="3" id="KW-1185">Reference proteome</keyword>
<dbReference type="Proteomes" id="UP001556653">
    <property type="component" value="Unassembled WGS sequence"/>
</dbReference>
<sequence length="73" mass="7840">MPTDSTREWLKIAAIAFLLFHAVGLVSWVTYRVFGPNPPEISGGTATALAAVYGLPALSYGLSRVRKYVGSAR</sequence>
<dbReference type="EMBL" id="JBAKFJ010000001">
    <property type="protein sequence ID" value="MEX0385850.1"/>
    <property type="molecule type" value="Genomic_DNA"/>
</dbReference>
<evidence type="ECO:0000313" key="3">
    <source>
        <dbReference type="Proteomes" id="UP001556653"/>
    </source>
</evidence>
<feature type="transmembrane region" description="Helical" evidence="1">
    <location>
        <begin position="43"/>
        <end position="63"/>
    </location>
</feature>
<gene>
    <name evidence="2" type="ORF">V6X64_02425</name>
</gene>
<organism evidence="2 3">
    <name type="scientific">Spiribacter onubensis</name>
    <dbReference type="NCBI Taxonomy" id="3122420"/>
    <lineage>
        <taxon>Bacteria</taxon>
        <taxon>Pseudomonadati</taxon>
        <taxon>Pseudomonadota</taxon>
        <taxon>Gammaproteobacteria</taxon>
        <taxon>Chromatiales</taxon>
        <taxon>Ectothiorhodospiraceae</taxon>
        <taxon>Spiribacter</taxon>
    </lineage>
</organism>
<name>A0ABV3S799_9GAMM</name>
<accession>A0ABV3S799</accession>
<evidence type="ECO:0000313" key="2">
    <source>
        <dbReference type="EMBL" id="MEX0385850.1"/>
    </source>
</evidence>
<evidence type="ECO:0000256" key="1">
    <source>
        <dbReference type="SAM" id="Phobius"/>
    </source>
</evidence>
<keyword evidence="1" id="KW-0472">Membrane</keyword>
<protein>
    <submittedName>
        <fullName evidence="2">Uncharacterized protein</fullName>
    </submittedName>
</protein>
<comment type="caution">
    <text evidence="2">The sequence shown here is derived from an EMBL/GenBank/DDBJ whole genome shotgun (WGS) entry which is preliminary data.</text>
</comment>
<proteinExistence type="predicted"/>
<keyword evidence="1" id="KW-1133">Transmembrane helix</keyword>
<dbReference type="RefSeq" id="WP_367966331.1">
    <property type="nucleotide sequence ID" value="NZ_JBAKFJ010000001.1"/>
</dbReference>
<reference evidence="2 3" key="1">
    <citation type="submission" date="2024-02" db="EMBL/GenBank/DDBJ databases">
        <title>New especies of Spiribacter isolated from saline water.</title>
        <authorList>
            <person name="Leon M.J."/>
            <person name="De La Haba R."/>
            <person name="Sanchez-Porro C."/>
            <person name="Ventosa A."/>
        </authorList>
    </citation>
    <scope>NUCLEOTIDE SEQUENCE [LARGE SCALE GENOMIC DNA]</scope>
    <source>
        <strain evidence="3">ag22IC4-227</strain>
    </source>
</reference>
<feature type="transmembrane region" description="Helical" evidence="1">
    <location>
        <begin position="12"/>
        <end position="31"/>
    </location>
</feature>